<dbReference type="InterPro" id="IPR002711">
    <property type="entry name" value="HNH"/>
</dbReference>
<dbReference type="GO" id="GO:0008270">
    <property type="term" value="F:zinc ion binding"/>
    <property type="evidence" value="ECO:0007669"/>
    <property type="project" value="InterPro"/>
</dbReference>
<dbReference type="Proteomes" id="UP000658733">
    <property type="component" value="Unassembled WGS sequence"/>
</dbReference>
<keyword evidence="2" id="KW-0540">Nuclease</keyword>
<dbReference type="GO" id="GO:0003676">
    <property type="term" value="F:nucleic acid binding"/>
    <property type="evidence" value="ECO:0007669"/>
    <property type="project" value="InterPro"/>
</dbReference>
<dbReference type="InterPro" id="IPR003615">
    <property type="entry name" value="HNH_nuc"/>
</dbReference>
<dbReference type="EMBL" id="JADIIN010000059">
    <property type="protein sequence ID" value="MBF4469171.1"/>
    <property type="molecule type" value="Genomic_DNA"/>
</dbReference>
<dbReference type="Pfam" id="PF01844">
    <property type="entry name" value="HNH"/>
    <property type="match status" value="1"/>
</dbReference>
<dbReference type="GO" id="GO:0004519">
    <property type="term" value="F:endonuclease activity"/>
    <property type="evidence" value="ECO:0007669"/>
    <property type="project" value="UniProtKB-KW"/>
</dbReference>
<feature type="domain" description="HNH nuclease" evidence="1">
    <location>
        <begin position="6"/>
        <end position="56"/>
    </location>
</feature>
<evidence type="ECO:0000259" key="1">
    <source>
        <dbReference type="SMART" id="SM00507"/>
    </source>
</evidence>
<evidence type="ECO:0000313" key="2">
    <source>
        <dbReference type="EMBL" id="MBF4469171.1"/>
    </source>
</evidence>
<dbReference type="CDD" id="cd00085">
    <property type="entry name" value="HNHc"/>
    <property type="match status" value="1"/>
</dbReference>
<keyword evidence="2" id="KW-0255">Endonuclease</keyword>
<dbReference type="Gene3D" id="1.10.30.50">
    <property type="match status" value="1"/>
</dbReference>
<gene>
    <name evidence="2" type="ORF">ISP01_07170</name>
</gene>
<accession>A0A843AHF2</accession>
<dbReference type="SMART" id="SM00507">
    <property type="entry name" value="HNHc"/>
    <property type="match status" value="1"/>
</dbReference>
<organism evidence="2 3">
    <name type="scientific">Methanobrevibacter arboriphilus</name>
    <dbReference type="NCBI Taxonomy" id="39441"/>
    <lineage>
        <taxon>Archaea</taxon>
        <taxon>Methanobacteriati</taxon>
        <taxon>Methanobacteriota</taxon>
        <taxon>Methanomada group</taxon>
        <taxon>Methanobacteria</taxon>
        <taxon>Methanobacteriales</taxon>
        <taxon>Methanobacteriaceae</taxon>
        <taxon>Methanobrevibacter</taxon>
    </lineage>
</organism>
<dbReference type="InterPro" id="IPR052892">
    <property type="entry name" value="NA-targeting_endonuclease"/>
</dbReference>
<sequence length="75" mass="8783">MPVSKKKRNKIFKRDGYQCLKCGTRKDLTIDHITPRSKGGSNELKNLQTLCRNCNIKKGIEEENYKNYVRPLKKN</sequence>
<reference evidence="2" key="1">
    <citation type="submission" date="2020-10" db="EMBL/GenBank/DDBJ databases">
        <title>Dehalococcoides mccartyi of a TCE/Cr reducing biochatode.</title>
        <authorList>
            <person name="Matturro B."/>
        </authorList>
    </citation>
    <scope>NUCLEOTIDE SEQUENCE</scope>
    <source>
        <strain evidence="2">Bin4</strain>
    </source>
</reference>
<protein>
    <submittedName>
        <fullName evidence="2">HNH endonuclease</fullName>
    </submittedName>
</protein>
<dbReference type="PANTHER" id="PTHR33877">
    <property type="entry name" value="SLL1193 PROTEIN"/>
    <property type="match status" value="1"/>
</dbReference>
<proteinExistence type="predicted"/>
<name>A0A843AHF2_METAZ</name>
<evidence type="ECO:0000313" key="3">
    <source>
        <dbReference type="Proteomes" id="UP000658733"/>
    </source>
</evidence>
<comment type="caution">
    <text evidence="2">The sequence shown here is derived from an EMBL/GenBank/DDBJ whole genome shotgun (WGS) entry which is preliminary data.</text>
</comment>
<keyword evidence="2" id="KW-0378">Hydrolase</keyword>
<dbReference type="AlphaFoldDB" id="A0A843AHF2"/>
<dbReference type="PANTHER" id="PTHR33877:SF2">
    <property type="entry name" value="OS07G0170200 PROTEIN"/>
    <property type="match status" value="1"/>
</dbReference>